<dbReference type="Pfam" id="PF00620">
    <property type="entry name" value="RhoGAP"/>
    <property type="match status" value="1"/>
</dbReference>
<dbReference type="STRING" id="1841481.ENSSLDP00000025242"/>
<dbReference type="Proteomes" id="UP000261360">
    <property type="component" value="Unplaced"/>
</dbReference>
<dbReference type="Ensembl" id="ENSSLDT00000026030.1">
    <property type="protein sequence ID" value="ENSSLDP00000025242.1"/>
    <property type="gene ID" value="ENSSLDG00000019647.1"/>
</dbReference>
<dbReference type="GO" id="GO:0007165">
    <property type="term" value="P:signal transduction"/>
    <property type="evidence" value="ECO:0007669"/>
    <property type="project" value="InterPro"/>
</dbReference>
<organism evidence="2 3">
    <name type="scientific">Seriola lalandi dorsalis</name>
    <dbReference type="NCBI Taxonomy" id="1841481"/>
    <lineage>
        <taxon>Eukaryota</taxon>
        <taxon>Metazoa</taxon>
        <taxon>Chordata</taxon>
        <taxon>Craniata</taxon>
        <taxon>Vertebrata</taxon>
        <taxon>Euteleostomi</taxon>
        <taxon>Actinopterygii</taxon>
        <taxon>Neopterygii</taxon>
        <taxon>Teleostei</taxon>
        <taxon>Neoteleostei</taxon>
        <taxon>Acanthomorphata</taxon>
        <taxon>Carangaria</taxon>
        <taxon>Carangiformes</taxon>
        <taxon>Carangidae</taxon>
        <taxon>Seriola</taxon>
    </lineage>
</organism>
<evidence type="ECO:0000313" key="2">
    <source>
        <dbReference type="Ensembl" id="ENSSLDP00000025242.1"/>
    </source>
</evidence>
<accession>A0A3B4Y728</accession>
<dbReference type="InterPro" id="IPR000198">
    <property type="entry name" value="RhoGAP_dom"/>
</dbReference>
<evidence type="ECO:0000259" key="1">
    <source>
        <dbReference type="PROSITE" id="PS50238"/>
    </source>
</evidence>
<sequence>MLVFLYLEGPYTRGVFRRSAGAKACRELRDRLDSGTEDPDISHQSDFLRNIPGSMLCVDLYDQWMDAMEGEGGEERTLRSNLLLLRHVIAILHCIQGNAHDNQMNAFNLSVCIAPSMLWAPAPSTPEMEGEGTKKVRKNKHTRTIWSVLGNGANINLRSGKLLLCIYIFIYTYSVKKQSCT</sequence>
<dbReference type="GO" id="GO:0005096">
    <property type="term" value="F:GTPase activator activity"/>
    <property type="evidence" value="ECO:0007669"/>
    <property type="project" value="TreeGrafter"/>
</dbReference>
<dbReference type="Gene3D" id="1.10.555.10">
    <property type="entry name" value="Rho GTPase activation protein"/>
    <property type="match status" value="1"/>
</dbReference>
<dbReference type="AlphaFoldDB" id="A0A3B4Y728"/>
<dbReference type="PANTHER" id="PTHR23179:SF28">
    <property type="entry name" value="RHO GTPASE-ACTIVATING PROTEIN 20"/>
    <property type="match status" value="1"/>
</dbReference>
<dbReference type="PROSITE" id="PS50238">
    <property type="entry name" value="RHOGAP"/>
    <property type="match status" value="1"/>
</dbReference>
<proteinExistence type="predicted"/>
<dbReference type="GeneTree" id="ENSGT00940000154633"/>
<dbReference type="InterPro" id="IPR008936">
    <property type="entry name" value="Rho_GTPase_activation_prot"/>
</dbReference>
<dbReference type="SUPFAM" id="SSF48350">
    <property type="entry name" value="GTPase activation domain, GAP"/>
    <property type="match status" value="1"/>
</dbReference>
<reference evidence="2" key="2">
    <citation type="submission" date="2025-09" db="UniProtKB">
        <authorList>
            <consortium name="Ensembl"/>
        </authorList>
    </citation>
    <scope>IDENTIFICATION</scope>
</reference>
<dbReference type="PANTHER" id="PTHR23179">
    <property type="entry name" value="T-CELL ACTIVATION RHO GTPASE ACTIVATING PROTEIN-RELATED"/>
    <property type="match status" value="1"/>
</dbReference>
<keyword evidence="3" id="KW-1185">Reference proteome</keyword>
<feature type="domain" description="Rho-GAP" evidence="1">
    <location>
        <begin position="1"/>
        <end position="156"/>
    </location>
</feature>
<reference evidence="2" key="1">
    <citation type="submission" date="2025-08" db="UniProtKB">
        <authorList>
            <consortium name="Ensembl"/>
        </authorList>
    </citation>
    <scope>IDENTIFICATION</scope>
</reference>
<name>A0A3B4Y728_SERLL</name>
<dbReference type="SMART" id="SM00324">
    <property type="entry name" value="RhoGAP"/>
    <property type="match status" value="1"/>
</dbReference>
<protein>
    <recommendedName>
        <fullName evidence="1">Rho-GAP domain-containing protein</fullName>
    </recommendedName>
</protein>
<evidence type="ECO:0000313" key="3">
    <source>
        <dbReference type="Proteomes" id="UP000261360"/>
    </source>
</evidence>